<keyword evidence="4" id="KW-0479">Metal-binding</keyword>
<keyword evidence="7" id="KW-0503">Monooxygenase</keyword>
<evidence type="ECO:0000256" key="5">
    <source>
        <dbReference type="ARBA" id="ARBA00023002"/>
    </source>
</evidence>
<dbReference type="OrthoDB" id="1055148at2759"/>
<dbReference type="Gene3D" id="1.10.630.10">
    <property type="entry name" value="Cytochrome P450"/>
    <property type="match status" value="1"/>
</dbReference>
<keyword evidence="3" id="KW-0349">Heme</keyword>
<evidence type="ECO:0000313" key="9">
    <source>
        <dbReference type="Proteomes" id="UP000297245"/>
    </source>
</evidence>
<dbReference type="EMBL" id="ML179457">
    <property type="protein sequence ID" value="THU87273.1"/>
    <property type="molecule type" value="Genomic_DNA"/>
</dbReference>
<organism evidence="8 9">
    <name type="scientific">Dendrothele bispora (strain CBS 962.96)</name>
    <dbReference type="NCBI Taxonomy" id="1314807"/>
    <lineage>
        <taxon>Eukaryota</taxon>
        <taxon>Fungi</taxon>
        <taxon>Dikarya</taxon>
        <taxon>Basidiomycota</taxon>
        <taxon>Agaricomycotina</taxon>
        <taxon>Agaricomycetes</taxon>
        <taxon>Agaricomycetidae</taxon>
        <taxon>Agaricales</taxon>
        <taxon>Agaricales incertae sedis</taxon>
        <taxon>Dendrothele</taxon>
    </lineage>
</organism>
<evidence type="ECO:0000256" key="7">
    <source>
        <dbReference type="ARBA" id="ARBA00023033"/>
    </source>
</evidence>
<evidence type="ECO:0000256" key="4">
    <source>
        <dbReference type="ARBA" id="ARBA00022723"/>
    </source>
</evidence>
<dbReference type="InterPro" id="IPR050364">
    <property type="entry name" value="Cytochrome_P450_fung"/>
</dbReference>
<dbReference type="GO" id="GO:0004497">
    <property type="term" value="F:monooxygenase activity"/>
    <property type="evidence" value="ECO:0007669"/>
    <property type="project" value="UniProtKB-KW"/>
</dbReference>
<evidence type="ECO:0000256" key="6">
    <source>
        <dbReference type="ARBA" id="ARBA00023004"/>
    </source>
</evidence>
<keyword evidence="6" id="KW-0408">Iron</keyword>
<evidence type="ECO:0000256" key="3">
    <source>
        <dbReference type="ARBA" id="ARBA00022617"/>
    </source>
</evidence>
<dbReference type="AlphaFoldDB" id="A0A4S8LF04"/>
<evidence type="ECO:0000256" key="1">
    <source>
        <dbReference type="ARBA" id="ARBA00001971"/>
    </source>
</evidence>
<dbReference type="InterPro" id="IPR036396">
    <property type="entry name" value="Cyt_P450_sf"/>
</dbReference>
<sequence length="118" mass="13188">MSSYVLLDLSTRELVAGAATFLATPGNWLSLPSSAGNPWEVDKQWSRQYGSDILHLNVFGTDLIIVNSHKAASTLLERRSALYSKRPKMTMINELYVHPSSSHKNNEISALYPRINLN</sequence>
<dbReference type="Proteomes" id="UP000297245">
    <property type="component" value="Unassembled WGS sequence"/>
</dbReference>
<protein>
    <submittedName>
        <fullName evidence="8">Uncharacterized protein</fullName>
    </submittedName>
</protein>
<comment type="similarity">
    <text evidence="2">Belongs to the cytochrome P450 family.</text>
</comment>
<gene>
    <name evidence="8" type="ORF">K435DRAFT_969947</name>
</gene>
<keyword evidence="9" id="KW-1185">Reference proteome</keyword>
<evidence type="ECO:0000313" key="8">
    <source>
        <dbReference type="EMBL" id="THU87273.1"/>
    </source>
</evidence>
<dbReference type="SUPFAM" id="SSF48264">
    <property type="entry name" value="Cytochrome P450"/>
    <property type="match status" value="1"/>
</dbReference>
<reference evidence="8 9" key="1">
    <citation type="journal article" date="2019" name="Nat. Ecol. Evol.">
        <title>Megaphylogeny resolves global patterns of mushroom evolution.</title>
        <authorList>
            <person name="Varga T."/>
            <person name="Krizsan K."/>
            <person name="Foldi C."/>
            <person name="Dima B."/>
            <person name="Sanchez-Garcia M."/>
            <person name="Sanchez-Ramirez S."/>
            <person name="Szollosi G.J."/>
            <person name="Szarkandi J.G."/>
            <person name="Papp V."/>
            <person name="Albert L."/>
            <person name="Andreopoulos W."/>
            <person name="Angelini C."/>
            <person name="Antonin V."/>
            <person name="Barry K.W."/>
            <person name="Bougher N.L."/>
            <person name="Buchanan P."/>
            <person name="Buyck B."/>
            <person name="Bense V."/>
            <person name="Catcheside P."/>
            <person name="Chovatia M."/>
            <person name="Cooper J."/>
            <person name="Damon W."/>
            <person name="Desjardin D."/>
            <person name="Finy P."/>
            <person name="Geml J."/>
            <person name="Haridas S."/>
            <person name="Hughes K."/>
            <person name="Justo A."/>
            <person name="Karasinski D."/>
            <person name="Kautmanova I."/>
            <person name="Kiss B."/>
            <person name="Kocsube S."/>
            <person name="Kotiranta H."/>
            <person name="LaButti K.M."/>
            <person name="Lechner B.E."/>
            <person name="Liimatainen K."/>
            <person name="Lipzen A."/>
            <person name="Lukacs Z."/>
            <person name="Mihaltcheva S."/>
            <person name="Morgado L.N."/>
            <person name="Niskanen T."/>
            <person name="Noordeloos M.E."/>
            <person name="Ohm R.A."/>
            <person name="Ortiz-Santana B."/>
            <person name="Ovrebo C."/>
            <person name="Racz N."/>
            <person name="Riley R."/>
            <person name="Savchenko A."/>
            <person name="Shiryaev A."/>
            <person name="Soop K."/>
            <person name="Spirin V."/>
            <person name="Szebenyi C."/>
            <person name="Tomsovsky M."/>
            <person name="Tulloss R.E."/>
            <person name="Uehling J."/>
            <person name="Grigoriev I.V."/>
            <person name="Vagvolgyi C."/>
            <person name="Papp T."/>
            <person name="Martin F.M."/>
            <person name="Miettinen O."/>
            <person name="Hibbett D.S."/>
            <person name="Nagy L.G."/>
        </authorList>
    </citation>
    <scope>NUCLEOTIDE SEQUENCE [LARGE SCALE GENOMIC DNA]</scope>
    <source>
        <strain evidence="8 9">CBS 962.96</strain>
    </source>
</reference>
<accession>A0A4S8LF04</accession>
<name>A0A4S8LF04_DENBC</name>
<comment type="cofactor">
    <cofactor evidence="1">
        <name>heme</name>
        <dbReference type="ChEBI" id="CHEBI:30413"/>
    </cofactor>
</comment>
<dbReference type="PANTHER" id="PTHR46300">
    <property type="entry name" value="P450, PUTATIVE (EUROFUNG)-RELATED-RELATED"/>
    <property type="match status" value="1"/>
</dbReference>
<evidence type="ECO:0000256" key="2">
    <source>
        <dbReference type="ARBA" id="ARBA00010617"/>
    </source>
</evidence>
<dbReference type="GO" id="GO:0020037">
    <property type="term" value="F:heme binding"/>
    <property type="evidence" value="ECO:0007669"/>
    <property type="project" value="InterPro"/>
</dbReference>
<dbReference type="GO" id="GO:0016705">
    <property type="term" value="F:oxidoreductase activity, acting on paired donors, with incorporation or reduction of molecular oxygen"/>
    <property type="evidence" value="ECO:0007669"/>
    <property type="project" value="InterPro"/>
</dbReference>
<keyword evidence="5" id="KW-0560">Oxidoreductase</keyword>
<dbReference type="GO" id="GO:0005506">
    <property type="term" value="F:iron ion binding"/>
    <property type="evidence" value="ECO:0007669"/>
    <property type="project" value="InterPro"/>
</dbReference>
<proteinExistence type="inferred from homology"/>